<dbReference type="PANTHER" id="PTHR45436">
    <property type="entry name" value="SENSOR HISTIDINE KINASE YKOH"/>
    <property type="match status" value="1"/>
</dbReference>
<feature type="transmembrane region" description="Helical" evidence="8">
    <location>
        <begin position="12"/>
        <end position="33"/>
    </location>
</feature>
<dbReference type="InterPro" id="IPR003594">
    <property type="entry name" value="HATPase_dom"/>
</dbReference>
<evidence type="ECO:0000256" key="8">
    <source>
        <dbReference type="SAM" id="Phobius"/>
    </source>
</evidence>
<name>A0A1T5KJE0_9GAMM</name>
<keyword evidence="11" id="KW-1185">Reference proteome</keyword>
<comment type="catalytic activity">
    <reaction evidence="1">
        <text>ATP + protein L-histidine = ADP + protein N-phospho-L-histidine.</text>
        <dbReference type="EC" id="2.7.13.3"/>
    </reaction>
</comment>
<dbReference type="PROSITE" id="PS50109">
    <property type="entry name" value="HIS_KIN"/>
    <property type="match status" value="1"/>
</dbReference>
<keyword evidence="7 8" id="KW-1133">Transmembrane helix</keyword>
<dbReference type="SUPFAM" id="SSF55874">
    <property type="entry name" value="ATPase domain of HSP90 chaperone/DNA topoisomerase II/histidine kinase"/>
    <property type="match status" value="1"/>
</dbReference>
<feature type="domain" description="Histidine kinase" evidence="9">
    <location>
        <begin position="218"/>
        <end position="424"/>
    </location>
</feature>
<keyword evidence="8" id="KW-0472">Membrane</keyword>
<dbReference type="InterPro" id="IPR036890">
    <property type="entry name" value="HATPase_C_sf"/>
</dbReference>
<proteinExistence type="predicted"/>
<evidence type="ECO:0000256" key="7">
    <source>
        <dbReference type="ARBA" id="ARBA00022989"/>
    </source>
</evidence>
<dbReference type="OrthoDB" id="9121563at2"/>
<keyword evidence="4" id="KW-0808">Transferase</keyword>
<dbReference type="EC" id="2.7.13.3" evidence="2"/>
<feature type="transmembrane region" description="Helical" evidence="8">
    <location>
        <begin position="130"/>
        <end position="155"/>
    </location>
</feature>
<evidence type="ECO:0000256" key="3">
    <source>
        <dbReference type="ARBA" id="ARBA00022553"/>
    </source>
</evidence>
<protein>
    <recommendedName>
        <fullName evidence="2">histidine kinase</fullName>
        <ecNumber evidence="2">2.7.13.3</ecNumber>
    </recommendedName>
</protein>
<evidence type="ECO:0000256" key="1">
    <source>
        <dbReference type="ARBA" id="ARBA00000085"/>
    </source>
</evidence>
<dbReference type="Pfam" id="PF00512">
    <property type="entry name" value="HisKA"/>
    <property type="match status" value="1"/>
</dbReference>
<evidence type="ECO:0000256" key="2">
    <source>
        <dbReference type="ARBA" id="ARBA00012438"/>
    </source>
</evidence>
<evidence type="ECO:0000259" key="9">
    <source>
        <dbReference type="PROSITE" id="PS50109"/>
    </source>
</evidence>
<dbReference type="Proteomes" id="UP000190341">
    <property type="component" value="Unassembled WGS sequence"/>
</dbReference>
<evidence type="ECO:0000256" key="6">
    <source>
        <dbReference type="ARBA" id="ARBA00022777"/>
    </source>
</evidence>
<dbReference type="SMART" id="SM00388">
    <property type="entry name" value="HisKA"/>
    <property type="match status" value="1"/>
</dbReference>
<dbReference type="InterPro" id="IPR050428">
    <property type="entry name" value="TCS_sensor_his_kinase"/>
</dbReference>
<dbReference type="Pfam" id="PF02518">
    <property type="entry name" value="HATPase_c"/>
    <property type="match status" value="1"/>
</dbReference>
<keyword evidence="6 10" id="KW-0418">Kinase</keyword>
<evidence type="ECO:0000313" key="11">
    <source>
        <dbReference type="Proteomes" id="UP000190341"/>
    </source>
</evidence>
<dbReference type="Gene3D" id="3.30.565.10">
    <property type="entry name" value="Histidine kinase-like ATPase, C-terminal domain"/>
    <property type="match status" value="1"/>
</dbReference>
<dbReference type="GO" id="GO:0005886">
    <property type="term" value="C:plasma membrane"/>
    <property type="evidence" value="ECO:0007669"/>
    <property type="project" value="TreeGrafter"/>
</dbReference>
<dbReference type="PANTHER" id="PTHR45436:SF16">
    <property type="entry name" value="HISTIDINE KINASE"/>
    <property type="match status" value="1"/>
</dbReference>
<dbReference type="InterPro" id="IPR003661">
    <property type="entry name" value="HisK_dim/P_dom"/>
</dbReference>
<dbReference type="EMBL" id="FUZV01000001">
    <property type="protein sequence ID" value="SKC63770.1"/>
    <property type="molecule type" value="Genomic_DNA"/>
</dbReference>
<dbReference type="InterPro" id="IPR036097">
    <property type="entry name" value="HisK_dim/P_sf"/>
</dbReference>
<organism evidence="10 11">
    <name type="scientific">Pseudoxanthomonas indica</name>
    <dbReference type="NCBI Taxonomy" id="428993"/>
    <lineage>
        <taxon>Bacteria</taxon>
        <taxon>Pseudomonadati</taxon>
        <taxon>Pseudomonadota</taxon>
        <taxon>Gammaproteobacteria</taxon>
        <taxon>Lysobacterales</taxon>
        <taxon>Lysobacteraceae</taxon>
        <taxon>Pseudoxanthomonas</taxon>
    </lineage>
</organism>
<keyword evidence="5 8" id="KW-0812">Transmembrane</keyword>
<dbReference type="STRING" id="428993.SAMN06296058_1755"/>
<dbReference type="Gene3D" id="1.10.287.130">
    <property type="match status" value="1"/>
</dbReference>
<reference evidence="10 11" key="1">
    <citation type="submission" date="2017-02" db="EMBL/GenBank/DDBJ databases">
        <authorList>
            <person name="Peterson S.W."/>
        </authorList>
    </citation>
    <scope>NUCLEOTIDE SEQUENCE [LARGE SCALE GENOMIC DNA]</scope>
    <source>
        <strain evidence="10 11">P15</strain>
    </source>
</reference>
<dbReference type="CDD" id="cd00082">
    <property type="entry name" value="HisKA"/>
    <property type="match status" value="1"/>
</dbReference>
<evidence type="ECO:0000256" key="5">
    <source>
        <dbReference type="ARBA" id="ARBA00022692"/>
    </source>
</evidence>
<dbReference type="RefSeq" id="WP_079724019.1">
    <property type="nucleotide sequence ID" value="NZ_BMCL01000002.1"/>
</dbReference>
<dbReference type="GO" id="GO:0000155">
    <property type="term" value="F:phosphorelay sensor kinase activity"/>
    <property type="evidence" value="ECO:0007669"/>
    <property type="project" value="InterPro"/>
</dbReference>
<evidence type="ECO:0000256" key="4">
    <source>
        <dbReference type="ARBA" id="ARBA00022679"/>
    </source>
</evidence>
<dbReference type="SUPFAM" id="SSF47384">
    <property type="entry name" value="Homodimeric domain of signal transducing histidine kinase"/>
    <property type="match status" value="1"/>
</dbReference>
<gene>
    <name evidence="10" type="ORF">SAMN06296058_1755</name>
</gene>
<keyword evidence="3" id="KW-0597">Phosphoprotein</keyword>
<dbReference type="SMART" id="SM00387">
    <property type="entry name" value="HATPase_c"/>
    <property type="match status" value="1"/>
</dbReference>
<sequence length="428" mass="46988">MATRHGLRRRILGWLLIYVSLLSVAIFIGGLVVNEEAERMVWESLLRAELHHYQERRAADPDYEWTDTDDMHLYRWDDSPPPPKVLRALGPGLHDDQWVEGKLRVVMVQDQPDGRVAIALDITEFEGLELAISSGIVAGMFTAVLLLGLLLAWALGRAIRPLSTLAGDIVRLRPEQASQQLNVADEASAELQVIADAFNDYLRRSDRFVERERAFINSASHELRTPIAVIGGAAQLAVQQEGLPPLAREQIQRVLRSTRQIEQLISLLLVLAKDPQRLAAVSDNVALDELLPEILDDHRHLGLGKHLDVQLEPPPAVTVVAPISIVQAAIGNLLRNAIENSDSGTVSVRLDPDATVTIIDPGHGMSPEEISQLYARLARGEGRDGGGIGLDLIARLCDHLGWRLDIEPAPGGGTCARLQLRPARPQAS</sequence>
<accession>A0A1T5KJE0</accession>
<dbReference type="InterPro" id="IPR005467">
    <property type="entry name" value="His_kinase_dom"/>
</dbReference>
<dbReference type="AlphaFoldDB" id="A0A1T5KJE0"/>
<evidence type="ECO:0000313" key="10">
    <source>
        <dbReference type="EMBL" id="SKC63770.1"/>
    </source>
</evidence>